<name>A0A3A8HT71_9BACT</name>
<keyword evidence="2 7" id="KW-0067">ATP-binding</keyword>
<dbReference type="Pfam" id="PF07724">
    <property type="entry name" value="AAA_2"/>
    <property type="match status" value="1"/>
</dbReference>
<dbReference type="PANTHER" id="PTHR11638:SF18">
    <property type="entry name" value="HEAT SHOCK PROTEIN 104"/>
    <property type="match status" value="1"/>
</dbReference>
<evidence type="ECO:0000259" key="6">
    <source>
        <dbReference type="SMART" id="SM01086"/>
    </source>
</evidence>
<dbReference type="GO" id="GO:0008233">
    <property type="term" value="F:peptidase activity"/>
    <property type="evidence" value="ECO:0007669"/>
    <property type="project" value="UniProtKB-KW"/>
</dbReference>
<dbReference type="RefSeq" id="WP_120545103.1">
    <property type="nucleotide sequence ID" value="NZ_RAVZ01000396.1"/>
</dbReference>
<evidence type="ECO:0000313" key="8">
    <source>
        <dbReference type="Proteomes" id="UP000268094"/>
    </source>
</evidence>
<dbReference type="PRINTS" id="PR00300">
    <property type="entry name" value="CLPPROTEASEA"/>
</dbReference>
<dbReference type="Pfam" id="PF10431">
    <property type="entry name" value="ClpB_D2-small"/>
    <property type="match status" value="1"/>
</dbReference>
<dbReference type="AlphaFoldDB" id="A0A3A8HT71"/>
<dbReference type="InterPro" id="IPR027417">
    <property type="entry name" value="P-loop_NTPase"/>
</dbReference>
<evidence type="ECO:0000313" key="7">
    <source>
        <dbReference type="EMBL" id="RKG73758.1"/>
    </source>
</evidence>
<keyword evidence="7" id="KW-0645">Protease</keyword>
<dbReference type="Gene3D" id="1.10.8.60">
    <property type="match status" value="1"/>
</dbReference>
<feature type="domain" description="Clp ATPase C-terminal" evidence="6">
    <location>
        <begin position="714"/>
        <end position="805"/>
    </location>
</feature>
<evidence type="ECO:0000256" key="2">
    <source>
        <dbReference type="ARBA" id="ARBA00022840"/>
    </source>
</evidence>
<keyword evidence="7" id="KW-0378">Hydrolase</keyword>
<evidence type="ECO:0000256" key="4">
    <source>
        <dbReference type="SAM" id="MobiDB-lite"/>
    </source>
</evidence>
<dbReference type="PANTHER" id="PTHR11638">
    <property type="entry name" value="ATP-DEPENDENT CLP PROTEASE"/>
    <property type="match status" value="1"/>
</dbReference>
<evidence type="ECO:0000256" key="3">
    <source>
        <dbReference type="ARBA" id="ARBA00023186"/>
    </source>
</evidence>
<keyword evidence="8" id="KW-1185">Reference proteome</keyword>
<keyword evidence="3" id="KW-0143">Chaperone</keyword>
<dbReference type="EMBL" id="RAVZ01000396">
    <property type="protein sequence ID" value="RKG73758.1"/>
    <property type="molecule type" value="Genomic_DNA"/>
</dbReference>
<dbReference type="GO" id="GO:0006508">
    <property type="term" value="P:proteolysis"/>
    <property type="evidence" value="ECO:0007669"/>
    <property type="project" value="UniProtKB-KW"/>
</dbReference>
<dbReference type="GO" id="GO:0034605">
    <property type="term" value="P:cellular response to heat"/>
    <property type="evidence" value="ECO:0007669"/>
    <property type="project" value="TreeGrafter"/>
</dbReference>
<feature type="compositionally biased region" description="Acidic residues" evidence="4">
    <location>
        <begin position="194"/>
        <end position="207"/>
    </location>
</feature>
<keyword evidence="1" id="KW-0547">Nucleotide-binding</keyword>
<dbReference type="OrthoDB" id="8857354at2"/>
<dbReference type="CDD" id="cd00009">
    <property type="entry name" value="AAA"/>
    <property type="match status" value="1"/>
</dbReference>
<dbReference type="SMART" id="SM00382">
    <property type="entry name" value="AAA"/>
    <property type="match status" value="2"/>
</dbReference>
<evidence type="ECO:0000256" key="1">
    <source>
        <dbReference type="ARBA" id="ARBA00022741"/>
    </source>
</evidence>
<reference evidence="8" key="1">
    <citation type="submission" date="2018-09" db="EMBL/GenBank/DDBJ databases">
        <authorList>
            <person name="Livingstone P.G."/>
            <person name="Whitworth D.E."/>
        </authorList>
    </citation>
    <scope>NUCLEOTIDE SEQUENCE [LARGE SCALE GENOMIC DNA]</scope>
    <source>
        <strain evidence="8">CA054A</strain>
    </source>
</reference>
<proteinExistence type="predicted"/>
<dbReference type="SMART" id="SM01086">
    <property type="entry name" value="ClpB_D2-small"/>
    <property type="match status" value="1"/>
</dbReference>
<feature type="domain" description="AAA+ ATPase" evidence="5">
    <location>
        <begin position="269"/>
        <end position="412"/>
    </location>
</feature>
<feature type="region of interest" description="Disordered" evidence="4">
    <location>
        <begin position="175"/>
        <end position="236"/>
    </location>
</feature>
<dbReference type="GO" id="GO:0005737">
    <property type="term" value="C:cytoplasm"/>
    <property type="evidence" value="ECO:0007669"/>
    <property type="project" value="TreeGrafter"/>
</dbReference>
<dbReference type="InterPro" id="IPR019489">
    <property type="entry name" value="Clp_ATPase_C"/>
</dbReference>
<organism evidence="7 8">
    <name type="scientific">Corallococcus terminator</name>
    <dbReference type="NCBI Taxonomy" id="2316733"/>
    <lineage>
        <taxon>Bacteria</taxon>
        <taxon>Pseudomonadati</taxon>
        <taxon>Myxococcota</taxon>
        <taxon>Myxococcia</taxon>
        <taxon>Myxococcales</taxon>
        <taxon>Cystobacterineae</taxon>
        <taxon>Myxococcaceae</taxon>
        <taxon>Corallococcus</taxon>
    </lineage>
</organism>
<dbReference type="InterPro" id="IPR001270">
    <property type="entry name" value="ClpA/B"/>
</dbReference>
<dbReference type="GO" id="GO:0016887">
    <property type="term" value="F:ATP hydrolysis activity"/>
    <property type="evidence" value="ECO:0007669"/>
    <property type="project" value="InterPro"/>
</dbReference>
<dbReference type="InterPro" id="IPR050130">
    <property type="entry name" value="ClpA_ClpB"/>
</dbReference>
<dbReference type="InterPro" id="IPR003593">
    <property type="entry name" value="AAA+_ATPase"/>
</dbReference>
<comment type="caution">
    <text evidence="7">The sequence shown here is derived from an EMBL/GenBank/DDBJ whole genome shotgun (WGS) entry which is preliminary data.</text>
</comment>
<evidence type="ECO:0000259" key="5">
    <source>
        <dbReference type="SMART" id="SM00382"/>
    </source>
</evidence>
<dbReference type="Gene3D" id="3.40.50.300">
    <property type="entry name" value="P-loop containing nucleotide triphosphate hydrolases"/>
    <property type="match status" value="2"/>
</dbReference>
<dbReference type="InterPro" id="IPR003959">
    <property type="entry name" value="ATPase_AAA_core"/>
</dbReference>
<dbReference type="Proteomes" id="UP000268094">
    <property type="component" value="Unassembled WGS sequence"/>
</dbReference>
<dbReference type="GO" id="GO:0005524">
    <property type="term" value="F:ATP binding"/>
    <property type="evidence" value="ECO:0007669"/>
    <property type="project" value="UniProtKB-KW"/>
</dbReference>
<accession>A0A3A8HT71</accession>
<gene>
    <name evidence="7" type="ORF">D7V88_35940</name>
</gene>
<dbReference type="Pfam" id="PF00004">
    <property type="entry name" value="AAA"/>
    <property type="match status" value="1"/>
</dbReference>
<protein>
    <submittedName>
        <fullName evidence="7">ATP-dependent Clp protease ATP-binding subunit</fullName>
    </submittedName>
</protein>
<sequence length="1137" mass="124475">MNFRFQCWVQRHASRRVTLTPLALPHLAVHAETLEKATEELTLALDDQLTRVHPRRVPEFIAASDGVLHTLEVQEALPIWGAESNTVAPLHFTAVVAPAHQSFIGLHAPRLGTHLWFQGKALPPEASDRLGEQLEGLSDARRLALRPEGAESLVEIEVHATPTLLATLTPRQLRLDIRPPTRPPDAPVEPSGAELDDEDEDALDLDTWEPRRRSRRRDGSAKPEKPPPTPTLDRIAVPWHTLAKDGQLDAAYEQDALVTLLRARLAAKDAESVVLVGPAGVGKTAVLHALAQAMRGPTATAPERARPCFFLDGSRLIAGEGMGGDWQQQVIRCMREAAESHALLCLGHAVDLLDAGKSAHSDQNVAQLLLPLLATREVSVVAEATPETWAQVERRNTSFARLFSVVRVEEPSADALARILARVAEDDAGPKPLEVRSEALDEARFLCRRFLPYGAQVGNTVAFLRRLLATCSHAGQPRVTRLDAVRQFASESGIPEALLRDDVPLEPAQVRDFLSARVLGQETAVERAAAVVSVLKAGLADTRRPLGVLLFVGPTGVGKTELSKALAELLFGAKERMVRLDMGEYAGPDALLRLLGDGETPGHLSAAVRRQPFCVVLLDEVEKAHPAVHDALLGVLGEGRLTDASGRFTDFRNAVLVLTSNLGADTWRARVGFDSSGGMPDTAALRAHYLAEVQRFFRPELFNRLDDVVVFSPLSADLLRRLVVREVEAVCRRPGLSLHDAALEVASSALDWLATRGFDPRYGARPLKRALERELVVPVAAWLAAHPQGGAVKLSVEAGDAGLSLRAEAVGGDAEGVGRQTIEKVLEDAASLRAEVQRWSRSEPMRGLRRELAVFDKASRQPAYWEERTLAEASSRKSSEARELDKAFRDCAQQAEAVEDLLFEAHLTRAVGQAEGLARDVAMLRRTFQPLRERIHASLFPVSRGATLLLVPGRGAWPHLCTLAKAYETWAHAQSIAFHRALLLAEEPKAGEKPKPSRKDKDLRFHWSWEQKASLEELKRPPAAYALQLNSGTLPLLLAGEHGVHRFVEGSQAALVRVRFEPQPLALHALPALEDLEKSLTKQEVRRVRPAAGIVTGGSLEDLRTGAKQRYGPAGLDMEPLLEAWLQWRVFGAREED</sequence>
<dbReference type="CDD" id="cd19499">
    <property type="entry name" value="RecA-like_ClpB_Hsp104-like"/>
    <property type="match status" value="1"/>
</dbReference>
<dbReference type="SUPFAM" id="SSF52540">
    <property type="entry name" value="P-loop containing nucleoside triphosphate hydrolases"/>
    <property type="match status" value="2"/>
</dbReference>
<feature type="domain" description="AAA+ ATPase" evidence="5">
    <location>
        <begin position="545"/>
        <end position="700"/>
    </location>
</feature>